<keyword evidence="2" id="KW-0238">DNA-binding</keyword>
<dbReference type="SUPFAM" id="SSF46689">
    <property type="entry name" value="Homeodomain-like"/>
    <property type="match status" value="1"/>
</dbReference>
<sequence length="376" mass="39867">MSAAASASRSASARTGTPLADAAARAPVPRLRVRLDGGADPQATASWRMALAPLFTIEVDGDAAAFRGELDAVHLGDSLISRCSASVAHAFRRGAGDIRRSQVDHILIQCYLAGAVEGDYGGRQVHAATGSVSVLDLGRALDSRAGAFSNLTLVVPRDHLPLSLRRRDLHGAVLEPARAATRLLGSHLAELLEHGADLTPEEMAAGVRAALVLLEGGAAALDDGMLPAQTAARRSMRRLVQGYVDAHLCAETLSAAQIARTFRLSRATLYRLFDDDGGVHAYIQGRRLDHCFDELARPHAHPPAIGELAYRYAFSSESAFSRAFRRRFGLSPREVRVLSAHAARPPAGIGVAEAEAGEAALIQAWLAGLRHAGERA</sequence>
<name>A0ABN4TV69_9BURK</name>
<dbReference type="InterPro" id="IPR050204">
    <property type="entry name" value="AraC_XylS_family_regulators"/>
</dbReference>
<evidence type="ECO:0000256" key="2">
    <source>
        <dbReference type="ARBA" id="ARBA00023125"/>
    </source>
</evidence>
<dbReference type="PANTHER" id="PTHR46796:SF6">
    <property type="entry name" value="ARAC SUBFAMILY"/>
    <property type="match status" value="1"/>
</dbReference>
<gene>
    <name evidence="6" type="ORF">BKK80_32835</name>
</gene>
<evidence type="ECO:0000256" key="4">
    <source>
        <dbReference type="SAM" id="MobiDB-lite"/>
    </source>
</evidence>
<proteinExistence type="predicted"/>
<dbReference type="Proteomes" id="UP000177515">
    <property type="component" value="Chromosome 2"/>
</dbReference>
<dbReference type="RefSeq" id="WP_071072862.1">
    <property type="nucleotide sequence ID" value="NZ_CP017755.1"/>
</dbReference>
<accession>A0ABN4TV69</accession>
<keyword evidence="1" id="KW-0805">Transcription regulation</keyword>
<evidence type="ECO:0000259" key="5">
    <source>
        <dbReference type="PROSITE" id="PS01124"/>
    </source>
</evidence>
<protein>
    <recommendedName>
        <fullName evidence="5">HTH araC/xylS-type domain-containing protein</fullName>
    </recommendedName>
</protein>
<dbReference type="InterPro" id="IPR018060">
    <property type="entry name" value="HTH_AraC"/>
</dbReference>
<dbReference type="Pfam" id="PF14525">
    <property type="entry name" value="AraC_binding_2"/>
    <property type="match status" value="1"/>
</dbReference>
<dbReference type="PANTHER" id="PTHR46796">
    <property type="entry name" value="HTH-TYPE TRANSCRIPTIONAL ACTIVATOR RHAS-RELATED"/>
    <property type="match status" value="1"/>
</dbReference>
<organism evidence="6 7">
    <name type="scientific">Cupriavidus malaysiensis</name>
    <dbReference type="NCBI Taxonomy" id="367825"/>
    <lineage>
        <taxon>Bacteria</taxon>
        <taxon>Pseudomonadati</taxon>
        <taxon>Pseudomonadota</taxon>
        <taxon>Betaproteobacteria</taxon>
        <taxon>Burkholderiales</taxon>
        <taxon>Burkholderiaceae</taxon>
        <taxon>Cupriavidus</taxon>
    </lineage>
</organism>
<dbReference type="PROSITE" id="PS01124">
    <property type="entry name" value="HTH_ARAC_FAMILY_2"/>
    <property type="match status" value="1"/>
</dbReference>
<dbReference type="Pfam" id="PF12833">
    <property type="entry name" value="HTH_18"/>
    <property type="match status" value="1"/>
</dbReference>
<evidence type="ECO:0000313" key="6">
    <source>
        <dbReference type="EMBL" id="AOZ10374.1"/>
    </source>
</evidence>
<evidence type="ECO:0000256" key="1">
    <source>
        <dbReference type="ARBA" id="ARBA00023015"/>
    </source>
</evidence>
<feature type="domain" description="HTH araC/xylS-type" evidence="5">
    <location>
        <begin position="238"/>
        <end position="338"/>
    </location>
</feature>
<evidence type="ECO:0000313" key="7">
    <source>
        <dbReference type="Proteomes" id="UP000177515"/>
    </source>
</evidence>
<dbReference type="EMBL" id="CP017755">
    <property type="protein sequence ID" value="AOZ10374.1"/>
    <property type="molecule type" value="Genomic_DNA"/>
</dbReference>
<keyword evidence="7" id="KW-1185">Reference proteome</keyword>
<dbReference type="InterPro" id="IPR009057">
    <property type="entry name" value="Homeodomain-like_sf"/>
</dbReference>
<feature type="region of interest" description="Disordered" evidence="4">
    <location>
        <begin position="1"/>
        <end position="23"/>
    </location>
</feature>
<dbReference type="PRINTS" id="PR00032">
    <property type="entry name" value="HTHARAC"/>
</dbReference>
<reference evidence="6 7" key="1">
    <citation type="submission" date="2016-10" db="EMBL/GenBank/DDBJ databases">
        <title>Complete genome sequences of three Cupriavidus strains isolated from various Malaysian environments.</title>
        <authorList>
            <person name="Abdullah A.A.-A."/>
            <person name="Shafie N.A.H."/>
            <person name="Lau N.S."/>
        </authorList>
    </citation>
    <scope>NUCLEOTIDE SEQUENCE [LARGE SCALE GENOMIC DNA]</scope>
    <source>
        <strain evidence="6 7">USMAA1020</strain>
    </source>
</reference>
<dbReference type="InterPro" id="IPR035418">
    <property type="entry name" value="AraC-bd_2"/>
</dbReference>
<evidence type="ECO:0000256" key="3">
    <source>
        <dbReference type="ARBA" id="ARBA00023163"/>
    </source>
</evidence>
<dbReference type="InterPro" id="IPR020449">
    <property type="entry name" value="Tscrpt_reg_AraC-type_HTH"/>
</dbReference>
<dbReference type="Gene3D" id="1.10.10.60">
    <property type="entry name" value="Homeodomain-like"/>
    <property type="match status" value="1"/>
</dbReference>
<dbReference type="SMART" id="SM00342">
    <property type="entry name" value="HTH_ARAC"/>
    <property type="match status" value="1"/>
</dbReference>
<keyword evidence="3" id="KW-0804">Transcription</keyword>